<feature type="chain" id="PRO_5009184388" evidence="2">
    <location>
        <begin position="20"/>
        <end position="176"/>
    </location>
</feature>
<dbReference type="PANTHER" id="PTHR36842:SF2">
    <property type="entry name" value="SLR0505 PROTEIN"/>
    <property type="match status" value="1"/>
</dbReference>
<dbReference type="InterPro" id="IPR011042">
    <property type="entry name" value="6-blade_b-propeller_TolB-like"/>
</dbReference>
<evidence type="ECO:0000256" key="1">
    <source>
        <dbReference type="ARBA" id="ARBA00009820"/>
    </source>
</evidence>
<keyword evidence="2" id="KW-0732">Signal</keyword>
<comment type="similarity">
    <text evidence="1">Belongs to the TolB family.</text>
</comment>
<sequence>MRRFSFYCALIGAVASLLAGCDRSTLPMGPAPLNSRYKDEQPAISGNGRFVAFVSNRDGKRQILLYDLQLRQFVDLPRLNRRDTIAENPSISYTARYLVYVASDRGRPEIELYDRITGRVEVLTTGYRGWVRSPSISPDGRLVAFETDRRGQWDVEILDRGPNIELDRPDGFPLGQ</sequence>
<gene>
    <name evidence="3" type="ORF">BH720_06045</name>
</gene>
<accession>A0A1E5QN55</accession>
<dbReference type="Gene3D" id="2.120.10.30">
    <property type="entry name" value="TolB, C-terminal domain"/>
    <property type="match status" value="1"/>
</dbReference>
<dbReference type="InterPro" id="IPR011659">
    <property type="entry name" value="WD40"/>
</dbReference>
<dbReference type="AlphaFoldDB" id="A0A1E5QN55"/>
<dbReference type="PANTHER" id="PTHR36842">
    <property type="entry name" value="PROTEIN TOLB HOMOLOG"/>
    <property type="match status" value="1"/>
</dbReference>
<dbReference type="STRING" id="1781255.BH720_06045"/>
<dbReference type="PROSITE" id="PS51257">
    <property type="entry name" value="PROKAR_LIPOPROTEIN"/>
    <property type="match status" value="1"/>
</dbReference>
<dbReference type="SUPFAM" id="SSF82171">
    <property type="entry name" value="DPP6 N-terminal domain-like"/>
    <property type="match status" value="1"/>
</dbReference>
<name>A0A1E5QN55_9CYAN</name>
<feature type="signal peptide" evidence="2">
    <location>
        <begin position="1"/>
        <end position="19"/>
    </location>
</feature>
<organism evidence="3">
    <name type="scientific">Desertifilum tharense IPPAS B-1220</name>
    <dbReference type="NCBI Taxonomy" id="1781255"/>
    <lineage>
        <taxon>Bacteria</taxon>
        <taxon>Bacillati</taxon>
        <taxon>Cyanobacteriota</taxon>
        <taxon>Cyanophyceae</taxon>
        <taxon>Desertifilales</taxon>
        <taxon>Desertifilaceae</taxon>
        <taxon>Desertifilum</taxon>
    </lineage>
</organism>
<evidence type="ECO:0000256" key="2">
    <source>
        <dbReference type="SAM" id="SignalP"/>
    </source>
</evidence>
<dbReference type="RefSeq" id="WP_069966273.1">
    <property type="nucleotide sequence ID" value="NZ_CM124774.1"/>
</dbReference>
<dbReference type="OrthoDB" id="459216at2"/>
<proteinExistence type="inferred from homology"/>
<protein>
    <submittedName>
        <fullName evidence="3">Biopolymer transporter Tol</fullName>
    </submittedName>
</protein>
<evidence type="ECO:0000313" key="3">
    <source>
        <dbReference type="EMBL" id="OEJ76115.1"/>
    </source>
</evidence>
<reference evidence="3" key="1">
    <citation type="submission" date="2016-09" db="EMBL/GenBank/DDBJ databases">
        <title>Draft genome of thermotolerant cyanobacterium Desertifilum sp. strain IPPAS B-1220.</title>
        <authorList>
            <person name="Sinetova M.A."/>
            <person name="Bolakhan K."/>
            <person name="Zayadan B.K."/>
            <person name="Mironov K.S."/>
            <person name="Ustinova V."/>
            <person name="Kupriyanova E.V."/>
            <person name="Sidorov R.A."/>
            <person name="Skrypnik A.N."/>
            <person name="Gogoleva N.E."/>
            <person name="Gogolev Y.V."/>
            <person name="Los D.A."/>
        </authorList>
    </citation>
    <scope>NUCLEOTIDE SEQUENCE [LARGE SCALE GENOMIC DNA]</scope>
    <source>
        <strain evidence="3">IPPAS B-1220</strain>
    </source>
</reference>
<dbReference type="Pfam" id="PF07676">
    <property type="entry name" value="PD40"/>
    <property type="match status" value="2"/>
</dbReference>
<comment type="caution">
    <text evidence="3">The sequence shown here is derived from an EMBL/GenBank/DDBJ whole genome shotgun (WGS) entry which is preliminary data.</text>
</comment>
<dbReference type="EMBL" id="MJGC01000041">
    <property type="protein sequence ID" value="OEJ76115.1"/>
    <property type="molecule type" value="Genomic_DNA"/>
</dbReference>